<name>A0A3N6PTQ0_NATCH</name>
<reference evidence="2 3" key="1">
    <citation type="submission" date="2018-10" db="EMBL/GenBank/DDBJ databases">
        <title>Natrarchaeobius chitinivorans gen. nov., sp. nov., and Natrarchaeobius haloalkaliphilus sp. nov., alkaliphilic, chitin-utilizing haloarchaea from hypersaline alkaline lakes.</title>
        <authorList>
            <person name="Sorokin D.Y."/>
            <person name="Elcheninov A.G."/>
            <person name="Kostrikina N.A."/>
            <person name="Bale N.J."/>
            <person name="Sinninghe Damste J.S."/>
            <person name="Khijniak T.V."/>
            <person name="Kublanov I.V."/>
            <person name="Toshchakov S.V."/>
        </authorList>
    </citation>
    <scope>NUCLEOTIDE SEQUENCE [LARGE SCALE GENOMIC DNA]</scope>
    <source>
        <strain evidence="2 3">AArcht7</strain>
    </source>
</reference>
<organism evidence="2 3">
    <name type="scientific">Natrarchaeobius chitinivorans</name>
    <dbReference type="NCBI Taxonomy" id="1679083"/>
    <lineage>
        <taxon>Archaea</taxon>
        <taxon>Methanobacteriati</taxon>
        <taxon>Methanobacteriota</taxon>
        <taxon>Stenosarchaea group</taxon>
        <taxon>Halobacteria</taxon>
        <taxon>Halobacteriales</taxon>
        <taxon>Natrialbaceae</taxon>
        <taxon>Natrarchaeobius</taxon>
    </lineage>
</organism>
<evidence type="ECO:0008006" key="4">
    <source>
        <dbReference type="Google" id="ProtNLM"/>
    </source>
</evidence>
<accession>A0A3N6PTQ0</accession>
<keyword evidence="1" id="KW-1133">Transmembrane helix</keyword>
<keyword evidence="1" id="KW-0812">Transmembrane</keyword>
<proteinExistence type="predicted"/>
<keyword evidence="3" id="KW-1185">Reference proteome</keyword>
<evidence type="ECO:0000256" key="1">
    <source>
        <dbReference type="SAM" id="Phobius"/>
    </source>
</evidence>
<sequence length="65" mass="6894">MSSSSGRFVGAFLILSGLAITVAATVLPPDPYTLVLAVVPLVVAAALVSYLLVYRGGLEYLERRR</sequence>
<gene>
    <name evidence="2" type="ORF">EA472_00290</name>
</gene>
<keyword evidence="1" id="KW-0472">Membrane</keyword>
<evidence type="ECO:0000313" key="2">
    <source>
        <dbReference type="EMBL" id="RQH03076.1"/>
    </source>
</evidence>
<comment type="caution">
    <text evidence="2">The sequence shown here is derived from an EMBL/GenBank/DDBJ whole genome shotgun (WGS) entry which is preliminary data.</text>
</comment>
<evidence type="ECO:0000313" key="3">
    <source>
        <dbReference type="Proteomes" id="UP000281431"/>
    </source>
</evidence>
<dbReference type="Proteomes" id="UP000281431">
    <property type="component" value="Unassembled WGS sequence"/>
</dbReference>
<dbReference type="EMBL" id="REFZ01000001">
    <property type="protein sequence ID" value="RQH03076.1"/>
    <property type="molecule type" value="Genomic_DNA"/>
</dbReference>
<dbReference type="InterPro" id="IPR055956">
    <property type="entry name" value="DUF7534"/>
</dbReference>
<dbReference type="AlphaFoldDB" id="A0A3N6PTQ0"/>
<protein>
    <recommendedName>
        <fullName evidence="4">Integral membrane protein</fullName>
    </recommendedName>
</protein>
<feature type="transmembrane region" description="Helical" evidence="1">
    <location>
        <begin position="33"/>
        <end position="54"/>
    </location>
</feature>
<dbReference type="Pfam" id="PF24378">
    <property type="entry name" value="DUF7534"/>
    <property type="match status" value="1"/>
</dbReference>